<dbReference type="Pfam" id="PF00296">
    <property type="entry name" value="Bac_luciferase"/>
    <property type="match status" value="1"/>
</dbReference>
<comment type="similarity">
    <text evidence="5">Belongs to the NtaA/SnaA/DszA monooxygenase family.</text>
</comment>
<evidence type="ECO:0000313" key="9">
    <source>
        <dbReference type="EMBL" id="MQT14632.1"/>
    </source>
</evidence>
<evidence type="ECO:0000259" key="8">
    <source>
        <dbReference type="Pfam" id="PF00296"/>
    </source>
</evidence>
<dbReference type="InterPro" id="IPR036661">
    <property type="entry name" value="Luciferase-like_sf"/>
</dbReference>
<dbReference type="Gene3D" id="3.20.20.30">
    <property type="entry name" value="Luciferase-like domain"/>
    <property type="match status" value="1"/>
</dbReference>
<protein>
    <submittedName>
        <fullName evidence="9">LLM class flavin-dependent oxidoreductase</fullName>
    </submittedName>
</protein>
<dbReference type="CDD" id="cd01095">
    <property type="entry name" value="Nitrilotriacetate_monoxgenase"/>
    <property type="match status" value="1"/>
</dbReference>
<feature type="binding site" evidence="6">
    <location>
        <position position="154"/>
    </location>
    <ligand>
        <name>FMN</name>
        <dbReference type="ChEBI" id="CHEBI:58210"/>
    </ligand>
</feature>
<feature type="binding site" evidence="6">
    <location>
        <position position="100"/>
    </location>
    <ligand>
        <name>FMN</name>
        <dbReference type="ChEBI" id="CHEBI:58210"/>
    </ligand>
</feature>
<feature type="binding site" evidence="6">
    <location>
        <position position="225"/>
    </location>
    <ligand>
        <name>FMN</name>
        <dbReference type="ChEBI" id="CHEBI:58210"/>
    </ligand>
</feature>
<evidence type="ECO:0000256" key="6">
    <source>
        <dbReference type="PIRSR" id="PIRSR000337-1"/>
    </source>
</evidence>
<feature type="binding site" evidence="6">
    <location>
        <position position="58"/>
    </location>
    <ligand>
        <name>FMN</name>
        <dbReference type="ChEBI" id="CHEBI:58210"/>
    </ligand>
</feature>
<evidence type="ECO:0000256" key="3">
    <source>
        <dbReference type="ARBA" id="ARBA00023002"/>
    </source>
</evidence>
<keyword evidence="2 6" id="KW-0288">FMN</keyword>
<evidence type="ECO:0000256" key="4">
    <source>
        <dbReference type="ARBA" id="ARBA00023033"/>
    </source>
</evidence>
<reference evidence="9 10" key="1">
    <citation type="submission" date="2019-09" db="EMBL/GenBank/DDBJ databases">
        <title>Segnochrobactrum spirostomi gen. nov., sp. nov., isolated from the ciliate Spirostomum cf. yagiui and description of a novel family, Segnochrobactraceae fam. nov. within the order Rhizobiales of the class Alphaproteobacteria.</title>
        <authorList>
            <person name="Akter S."/>
            <person name="Shazib S.U.A."/>
            <person name="Shin M.K."/>
        </authorList>
    </citation>
    <scope>NUCLEOTIDE SEQUENCE [LARGE SCALE GENOMIC DNA]</scope>
    <source>
        <strain evidence="9 10">Sp-1</strain>
    </source>
</reference>
<evidence type="ECO:0000256" key="1">
    <source>
        <dbReference type="ARBA" id="ARBA00022630"/>
    </source>
</evidence>
<feature type="binding site" evidence="6">
    <location>
        <position position="150"/>
    </location>
    <ligand>
        <name>FMN</name>
        <dbReference type="ChEBI" id="CHEBI:58210"/>
    </ligand>
</feature>
<gene>
    <name evidence="9" type="ORF">F0357_18620</name>
</gene>
<dbReference type="PANTHER" id="PTHR30011">
    <property type="entry name" value="ALKANESULFONATE MONOOXYGENASE-RELATED"/>
    <property type="match status" value="1"/>
</dbReference>
<evidence type="ECO:0000256" key="7">
    <source>
        <dbReference type="SAM" id="MobiDB-lite"/>
    </source>
</evidence>
<evidence type="ECO:0000256" key="2">
    <source>
        <dbReference type="ARBA" id="ARBA00022643"/>
    </source>
</evidence>
<dbReference type="InterPro" id="IPR051260">
    <property type="entry name" value="Diverse_substr_monoxygenases"/>
</dbReference>
<dbReference type="InterPro" id="IPR016215">
    <property type="entry name" value="NTA_MOA"/>
</dbReference>
<keyword evidence="10" id="KW-1185">Reference proteome</keyword>
<dbReference type="PANTHER" id="PTHR30011:SF16">
    <property type="entry name" value="C2H2 FINGER DOMAIN TRANSCRIPTION FACTOR (EUROFUNG)-RELATED"/>
    <property type="match status" value="1"/>
</dbReference>
<feature type="region of interest" description="Disordered" evidence="7">
    <location>
        <begin position="434"/>
        <end position="459"/>
    </location>
</feature>
<dbReference type="NCBIfam" id="TIGR03860">
    <property type="entry name" value="FMN_nitrolo"/>
    <property type="match status" value="1"/>
</dbReference>
<dbReference type="GO" id="GO:0016705">
    <property type="term" value="F:oxidoreductase activity, acting on paired donors, with incorporation or reduction of molecular oxygen"/>
    <property type="evidence" value="ECO:0007669"/>
    <property type="project" value="InterPro"/>
</dbReference>
<dbReference type="SUPFAM" id="SSF51679">
    <property type="entry name" value="Bacterial luciferase-like"/>
    <property type="match status" value="1"/>
</dbReference>
<dbReference type="EMBL" id="VWNA01000002">
    <property type="protein sequence ID" value="MQT14632.1"/>
    <property type="molecule type" value="Genomic_DNA"/>
</dbReference>
<keyword evidence="1 6" id="KW-0285">Flavoprotein</keyword>
<keyword evidence="3" id="KW-0560">Oxidoreductase</keyword>
<comment type="caution">
    <text evidence="9">The sequence shown here is derived from an EMBL/GenBank/DDBJ whole genome shotgun (WGS) entry which is preliminary data.</text>
</comment>
<dbReference type="RefSeq" id="WP_153487376.1">
    <property type="nucleotide sequence ID" value="NZ_VWNA01000002.1"/>
</dbReference>
<name>A0A6A7YAE5_9HYPH</name>
<proteinExistence type="inferred from homology"/>
<evidence type="ECO:0000256" key="5">
    <source>
        <dbReference type="ARBA" id="ARBA00033748"/>
    </source>
</evidence>
<organism evidence="9 10">
    <name type="scientific">Segnochrobactrum spirostomi</name>
    <dbReference type="NCBI Taxonomy" id="2608987"/>
    <lineage>
        <taxon>Bacteria</taxon>
        <taxon>Pseudomonadati</taxon>
        <taxon>Pseudomonadota</taxon>
        <taxon>Alphaproteobacteria</taxon>
        <taxon>Hyphomicrobiales</taxon>
        <taxon>Segnochrobactraceae</taxon>
        <taxon>Segnochrobactrum</taxon>
    </lineage>
</organism>
<evidence type="ECO:0000313" key="10">
    <source>
        <dbReference type="Proteomes" id="UP000332515"/>
    </source>
</evidence>
<keyword evidence="4" id="KW-0503">Monooxygenase</keyword>
<dbReference type="PIRSF" id="PIRSF000337">
    <property type="entry name" value="NTA_MOA"/>
    <property type="match status" value="1"/>
</dbReference>
<sequence length="459" mass="49810">MTTSRRMKLGASFYPSGYHVAGWRYPGAVPDGGINLAHHIEVAQGAEKAGFDFFFLADINGIWDPDIDAVSYTTWSAKFEPLTVLSALAMVTSRIGLVATASTTYNDPFNLARRFASLDHISGGRAAWNLVTSATASEAANFSRDSHPDHGDRYARAREFVEVVTGLWDGWEDDAYGFDRANGRCFDPAKVHRLDHRGPFFQVAGPLNLPRPVQGHPVMVQAGLSEAGRDLAAATGEVLFTAQPTLDGAKAFYRDVKARVVRYGRDPAHLSIMPGAVTVIGQTKSEAEDQIAALNGLLEPKPGLAFMSGLIGDTDLSRFPLDEPLPPLPKTEGPKGRQQLVVERARRDGATLRELYQSIALTSSHRLVYGSPVEVADQLEDWFVAGGCDGYNIAPAHAPQGFTDFFSAVVPELQRRGLVRTRYEGSTLRENLGLPRPATRYAAATEAEQTAPDPETIAS</sequence>
<dbReference type="Proteomes" id="UP000332515">
    <property type="component" value="Unassembled WGS sequence"/>
</dbReference>
<feature type="domain" description="Luciferase-like" evidence="8">
    <location>
        <begin position="27"/>
        <end position="387"/>
    </location>
</feature>
<dbReference type="InterPro" id="IPR011251">
    <property type="entry name" value="Luciferase-like_dom"/>
</dbReference>
<dbReference type="AlphaFoldDB" id="A0A6A7YAE5"/>
<accession>A0A6A7YAE5</accession>
<dbReference type="GO" id="GO:0004497">
    <property type="term" value="F:monooxygenase activity"/>
    <property type="evidence" value="ECO:0007669"/>
    <property type="project" value="UniProtKB-KW"/>
</dbReference>